<name>W9R288_9ROSA</name>
<gene>
    <name evidence="1" type="ORF">L484_006275</name>
</gene>
<dbReference type="PANTHER" id="PTHR15140:SF57">
    <property type="entry name" value="RX N-TERMINAL DOMAIN-CONTAINING PROTEIN"/>
    <property type="match status" value="1"/>
</dbReference>
<dbReference type="PANTHER" id="PTHR15140">
    <property type="entry name" value="TUBULIN-SPECIFIC CHAPERONE E"/>
    <property type="match status" value="1"/>
</dbReference>
<dbReference type="EMBL" id="KE344189">
    <property type="protein sequence ID" value="EXB54527.1"/>
    <property type="molecule type" value="Genomic_DNA"/>
</dbReference>
<evidence type="ECO:0008006" key="3">
    <source>
        <dbReference type="Google" id="ProtNLM"/>
    </source>
</evidence>
<dbReference type="InterPro" id="IPR032675">
    <property type="entry name" value="LRR_dom_sf"/>
</dbReference>
<organism evidence="1 2">
    <name type="scientific">Morus notabilis</name>
    <dbReference type="NCBI Taxonomy" id="981085"/>
    <lineage>
        <taxon>Eukaryota</taxon>
        <taxon>Viridiplantae</taxon>
        <taxon>Streptophyta</taxon>
        <taxon>Embryophyta</taxon>
        <taxon>Tracheophyta</taxon>
        <taxon>Spermatophyta</taxon>
        <taxon>Magnoliopsida</taxon>
        <taxon>eudicotyledons</taxon>
        <taxon>Gunneridae</taxon>
        <taxon>Pentapetalae</taxon>
        <taxon>rosids</taxon>
        <taxon>fabids</taxon>
        <taxon>Rosales</taxon>
        <taxon>Moraceae</taxon>
        <taxon>Moreae</taxon>
        <taxon>Morus</taxon>
    </lineage>
</organism>
<dbReference type="Gene3D" id="3.80.10.10">
    <property type="entry name" value="Ribonuclease Inhibitor"/>
    <property type="match status" value="1"/>
</dbReference>
<keyword evidence="2" id="KW-1185">Reference proteome</keyword>
<evidence type="ECO:0000313" key="1">
    <source>
        <dbReference type="EMBL" id="EXB54527.1"/>
    </source>
</evidence>
<dbReference type="SUPFAM" id="SSF52058">
    <property type="entry name" value="L domain-like"/>
    <property type="match status" value="1"/>
</dbReference>
<accession>W9R288</accession>
<reference evidence="2" key="1">
    <citation type="submission" date="2013-01" db="EMBL/GenBank/DDBJ databases">
        <title>Draft Genome Sequence of a Mulberry Tree, Morus notabilis C.K. Schneid.</title>
        <authorList>
            <person name="He N."/>
            <person name="Zhao S."/>
        </authorList>
    </citation>
    <scope>NUCLEOTIDE SEQUENCE</scope>
</reference>
<protein>
    <recommendedName>
        <fullName evidence="3">Disease resistance protein</fullName>
    </recommendedName>
</protein>
<sequence>MDKPNVLKGLAKLENLHLLNQAYEGELLHFEEGGFQKLKSLELFELKRLKVVRIDRGALPVLEDLRISRCEHLEEVHSIQHLTNVKHAEVNGKLVN</sequence>
<dbReference type="Proteomes" id="UP000030645">
    <property type="component" value="Unassembled WGS sequence"/>
</dbReference>
<evidence type="ECO:0000313" key="2">
    <source>
        <dbReference type="Proteomes" id="UP000030645"/>
    </source>
</evidence>
<dbReference type="AlphaFoldDB" id="W9R288"/>
<proteinExistence type="predicted"/>